<evidence type="ECO:0000313" key="3">
    <source>
        <dbReference type="Proteomes" id="UP000299102"/>
    </source>
</evidence>
<feature type="region of interest" description="Disordered" evidence="1">
    <location>
        <begin position="33"/>
        <end position="55"/>
    </location>
</feature>
<evidence type="ECO:0000256" key="1">
    <source>
        <dbReference type="SAM" id="MobiDB-lite"/>
    </source>
</evidence>
<dbReference type="Proteomes" id="UP000299102">
    <property type="component" value="Unassembled WGS sequence"/>
</dbReference>
<gene>
    <name evidence="2" type="ORF">EVAR_14108_1</name>
</gene>
<dbReference type="EMBL" id="BGZK01000200">
    <property type="protein sequence ID" value="GBP27917.1"/>
    <property type="molecule type" value="Genomic_DNA"/>
</dbReference>
<accession>A0A4C1UPD2</accession>
<protein>
    <submittedName>
        <fullName evidence="2">Uncharacterized protein</fullName>
    </submittedName>
</protein>
<evidence type="ECO:0000313" key="2">
    <source>
        <dbReference type="EMBL" id="GBP27917.1"/>
    </source>
</evidence>
<name>A0A4C1UPD2_EUMVA</name>
<sequence>MTCSATPRAGSDDKAGRQNYICDERQCRPTIRFEGPAPRTLRPEPRRARNAGSPRDYLCKRTPCATFTSAVTRDGAGAGRVSAFDDFINQLRVSARTSIARPLGAR</sequence>
<dbReference type="AlphaFoldDB" id="A0A4C1UPD2"/>
<reference evidence="2 3" key="1">
    <citation type="journal article" date="2019" name="Commun. Biol.">
        <title>The bagworm genome reveals a unique fibroin gene that provides high tensile strength.</title>
        <authorList>
            <person name="Kono N."/>
            <person name="Nakamura H."/>
            <person name="Ohtoshi R."/>
            <person name="Tomita M."/>
            <person name="Numata K."/>
            <person name="Arakawa K."/>
        </authorList>
    </citation>
    <scope>NUCLEOTIDE SEQUENCE [LARGE SCALE GENOMIC DNA]</scope>
</reference>
<organism evidence="2 3">
    <name type="scientific">Eumeta variegata</name>
    <name type="common">Bagworm moth</name>
    <name type="synonym">Eumeta japonica</name>
    <dbReference type="NCBI Taxonomy" id="151549"/>
    <lineage>
        <taxon>Eukaryota</taxon>
        <taxon>Metazoa</taxon>
        <taxon>Ecdysozoa</taxon>
        <taxon>Arthropoda</taxon>
        <taxon>Hexapoda</taxon>
        <taxon>Insecta</taxon>
        <taxon>Pterygota</taxon>
        <taxon>Neoptera</taxon>
        <taxon>Endopterygota</taxon>
        <taxon>Lepidoptera</taxon>
        <taxon>Glossata</taxon>
        <taxon>Ditrysia</taxon>
        <taxon>Tineoidea</taxon>
        <taxon>Psychidae</taxon>
        <taxon>Oiketicinae</taxon>
        <taxon>Eumeta</taxon>
    </lineage>
</organism>
<keyword evidence="3" id="KW-1185">Reference proteome</keyword>
<proteinExistence type="predicted"/>
<comment type="caution">
    <text evidence="2">The sequence shown here is derived from an EMBL/GenBank/DDBJ whole genome shotgun (WGS) entry which is preliminary data.</text>
</comment>